<dbReference type="SUPFAM" id="SSF55298">
    <property type="entry name" value="YjgF-like"/>
    <property type="match status" value="1"/>
</dbReference>
<evidence type="ECO:0000256" key="2">
    <source>
        <dbReference type="PIRSR" id="PIRSR005965-1"/>
    </source>
</evidence>
<dbReference type="EMBL" id="RAPK01000009">
    <property type="protein sequence ID" value="RKD72851.1"/>
    <property type="molecule type" value="Genomic_DNA"/>
</dbReference>
<reference evidence="4 5" key="1">
    <citation type="submission" date="2018-09" db="EMBL/GenBank/DDBJ databases">
        <title>Genomic Encyclopedia of Archaeal and Bacterial Type Strains, Phase II (KMG-II): from individual species to whole genera.</title>
        <authorList>
            <person name="Goeker M."/>
        </authorList>
    </citation>
    <scope>NUCLEOTIDE SEQUENCE [LARGE SCALE GENOMIC DNA]</scope>
    <source>
        <strain evidence="4 5">DSM 17008</strain>
    </source>
</reference>
<comment type="catalytic activity">
    <reaction evidence="3">
        <text>chorismate = prephenate</text>
        <dbReference type="Rhea" id="RHEA:13897"/>
        <dbReference type="ChEBI" id="CHEBI:29748"/>
        <dbReference type="ChEBI" id="CHEBI:29934"/>
        <dbReference type="EC" id="5.4.99.5"/>
    </reaction>
</comment>
<dbReference type="PROSITE" id="PS51167">
    <property type="entry name" value="CHORISMATE_MUT_1"/>
    <property type="match status" value="1"/>
</dbReference>
<evidence type="ECO:0000256" key="3">
    <source>
        <dbReference type="PROSITE-ProRule" id="PRU00514"/>
    </source>
</evidence>
<dbReference type="UniPathway" id="UPA00120">
    <property type="reaction ID" value="UER00203"/>
</dbReference>
<comment type="caution">
    <text evidence="4">The sequence shown here is derived from an EMBL/GenBank/DDBJ whole genome shotgun (WGS) entry which is preliminary data.</text>
</comment>
<evidence type="ECO:0000256" key="1">
    <source>
        <dbReference type="NCBIfam" id="TIGR01796"/>
    </source>
</evidence>
<proteinExistence type="predicted"/>
<keyword evidence="2 3" id="KW-0028">Amino-acid biosynthesis</keyword>
<name>A0A419V366_9BACL</name>
<dbReference type="GO" id="GO:0046417">
    <property type="term" value="P:chorismate metabolic process"/>
    <property type="evidence" value="ECO:0007669"/>
    <property type="project" value="TreeGrafter"/>
</dbReference>
<dbReference type="PANTHER" id="PTHR21164">
    <property type="entry name" value="CHORISMATE MUTASE"/>
    <property type="match status" value="1"/>
</dbReference>
<dbReference type="InterPro" id="IPR008243">
    <property type="entry name" value="Chorismate_mutase_AroH"/>
</dbReference>
<dbReference type="PIRSF" id="PIRSF005965">
    <property type="entry name" value="Chor_mut_AroH"/>
    <property type="match status" value="1"/>
</dbReference>
<evidence type="ECO:0000313" key="5">
    <source>
        <dbReference type="Proteomes" id="UP000285120"/>
    </source>
</evidence>
<accession>A0A419V366</accession>
<dbReference type="GO" id="GO:0008652">
    <property type="term" value="P:amino acid biosynthetic process"/>
    <property type="evidence" value="ECO:0007669"/>
    <property type="project" value="UniProtKB-UniRule"/>
</dbReference>
<dbReference type="NCBIfam" id="TIGR01796">
    <property type="entry name" value="CM_mono_aroH"/>
    <property type="match status" value="1"/>
</dbReference>
<keyword evidence="5" id="KW-1185">Reference proteome</keyword>
<dbReference type="OrthoDB" id="9802232at2"/>
<dbReference type="GO" id="GO:0004106">
    <property type="term" value="F:chorismate mutase activity"/>
    <property type="evidence" value="ECO:0007669"/>
    <property type="project" value="UniProtKB-UniRule"/>
</dbReference>
<feature type="binding site" evidence="2">
    <location>
        <position position="6"/>
    </location>
    <ligand>
        <name>prephenate</name>
        <dbReference type="ChEBI" id="CHEBI:29934"/>
    </ligand>
</feature>
<evidence type="ECO:0000313" key="4">
    <source>
        <dbReference type="EMBL" id="RKD72851.1"/>
    </source>
</evidence>
<dbReference type="InterPro" id="IPR035959">
    <property type="entry name" value="RutC-like_sf"/>
</dbReference>
<sequence>MIRGLRGATTVEQNDAEAIAQETEALLGQMIEKNDISPEQVAHVWFTVTEDIDAAFPAKAARQFKGWEYVPVMCAREIPVPGSLEKCIRIMLTADTKKAQNEMHHIYLNKAVVLRPDLELTDTKE</sequence>
<dbReference type="EC" id="5.4.99.5" evidence="1 3"/>
<feature type="binding site" evidence="2">
    <location>
        <position position="107"/>
    </location>
    <ligand>
        <name>prephenate</name>
        <dbReference type="ChEBI" id="CHEBI:29934"/>
    </ligand>
</feature>
<dbReference type="RefSeq" id="WP_120193248.1">
    <property type="nucleotide sequence ID" value="NZ_RAPK01000009.1"/>
</dbReference>
<dbReference type="Proteomes" id="UP000285120">
    <property type="component" value="Unassembled WGS sequence"/>
</dbReference>
<keyword evidence="3" id="KW-0413">Isomerase</keyword>
<dbReference type="GO" id="GO:0009073">
    <property type="term" value="P:aromatic amino acid family biosynthetic process"/>
    <property type="evidence" value="ECO:0007669"/>
    <property type="project" value="UniProtKB-UniRule"/>
</dbReference>
<dbReference type="AlphaFoldDB" id="A0A419V366"/>
<dbReference type="Gene3D" id="3.30.1330.40">
    <property type="entry name" value="RutC-like"/>
    <property type="match status" value="1"/>
</dbReference>
<feature type="binding site" evidence="2">
    <location>
        <position position="89"/>
    </location>
    <ligand>
        <name>prephenate</name>
        <dbReference type="ChEBI" id="CHEBI:29934"/>
    </ligand>
</feature>
<protein>
    <recommendedName>
        <fullName evidence="1 3">chorismate mutase</fullName>
        <ecNumber evidence="1 3">5.4.99.5</ecNumber>
    </recommendedName>
</protein>
<dbReference type="PANTHER" id="PTHR21164:SF0">
    <property type="entry name" value="CHORISMATE MUTASE AROH"/>
    <property type="match status" value="1"/>
</dbReference>
<dbReference type="Pfam" id="PF07736">
    <property type="entry name" value="CM_1"/>
    <property type="match status" value="1"/>
</dbReference>
<organism evidence="4 5">
    <name type="scientific">Sinobaca qinghaiensis</name>
    <dbReference type="NCBI Taxonomy" id="342944"/>
    <lineage>
        <taxon>Bacteria</taxon>
        <taxon>Bacillati</taxon>
        <taxon>Bacillota</taxon>
        <taxon>Bacilli</taxon>
        <taxon>Bacillales</taxon>
        <taxon>Sporolactobacillaceae</taxon>
        <taxon>Sinobaca</taxon>
    </lineage>
</organism>
<keyword evidence="2 3" id="KW-0057">Aromatic amino acid biosynthesis</keyword>
<gene>
    <name evidence="4" type="ORF">ATL39_2047</name>
</gene>
<dbReference type="CDD" id="cd02185">
    <property type="entry name" value="AroH"/>
    <property type="match status" value="1"/>
</dbReference>